<evidence type="ECO:0000313" key="3">
    <source>
        <dbReference type="Proteomes" id="UP000241848"/>
    </source>
</evidence>
<gene>
    <name evidence="2" type="ORF">C7B45_15485</name>
</gene>
<organism evidence="2 3">
    <name type="scientific">Sulfobacillus acidophilus</name>
    <dbReference type="NCBI Taxonomy" id="53633"/>
    <lineage>
        <taxon>Bacteria</taxon>
        <taxon>Bacillati</taxon>
        <taxon>Bacillota</taxon>
        <taxon>Clostridia</taxon>
        <taxon>Eubacteriales</taxon>
        <taxon>Clostridiales Family XVII. Incertae Sedis</taxon>
        <taxon>Sulfobacillus</taxon>
    </lineage>
</organism>
<dbReference type="InterPro" id="IPR033788">
    <property type="entry name" value="VbhA-like"/>
</dbReference>
<proteinExistence type="predicted"/>
<accession>A0A2T2WDI2</accession>
<dbReference type="InterPro" id="IPR043038">
    <property type="entry name" value="VbhA_sf"/>
</dbReference>
<dbReference type="Pfam" id="PF18495">
    <property type="entry name" value="VbhA"/>
    <property type="match status" value="1"/>
</dbReference>
<dbReference type="AlphaFoldDB" id="A0A2T2WDI2"/>
<dbReference type="Gene3D" id="1.10.8.1050">
    <property type="entry name" value="Antitoxin VbhA-like"/>
    <property type="match status" value="1"/>
</dbReference>
<dbReference type="Proteomes" id="UP000241848">
    <property type="component" value="Unassembled WGS sequence"/>
</dbReference>
<reference evidence="2 3" key="1">
    <citation type="journal article" date="2014" name="BMC Genomics">
        <title>Comparison of environmental and isolate Sulfobacillus genomes reveals diverse carbon, sulfur, nitrogen, and hydrogen metabolisms.</title>
        <authorList>
            <person name="Justice N.B."/>
            <person name="Norman A."/>
            <person name="Brown C.T."/>
            <person name="Singh A."/>
            <person name="Thomas B.C."/>
            <person name="Banfield J.F."/>
        </authorList>
    </citation>
    <scope>NUCLEOTIDE SEQUENCE [LARGE SCALE GENOMIC DNA]</scope>
    <source>
        <strain evidence="2">AMDSBA3</strain>
    </source>
</reference>
<evidence type="ECO:0000313" key="2">
    <source>
        <dbReference type="EMBL" id="PSR20301.1"/>
    </source>
</evidence>
<dbReference type="InterPro" id="IPR041535">
    <property type="entry name" value="VbhA"/>
</dbReference>
<evidence type="ECO:0000259" key="1">
    <source>
        <dbReference type="Pfam" id="PF18495"/>
    </source>
</evidence>
<dbReference type="CDD" id="cd11586">
    <property type="entry name" value="VbhA_like"/>
    <property type="match status" value="1"/>
</dbReference>
<comment type="caution">
    <text evidence="2">The sequence shown here is derived from an EMBL/GenBank/DDBJ whole genome shotgun (WGS) entry which is preliminary data.</text>
</comment>
<sequence>MKVLRLINEQDRARREEAVRFASTSVELEGFHLSPEAEAVFAQYIRGEITRDQLNAIVLQAAHGSTSR</sequence>
<dbReference type="EMBL" id="PXYV01000070">
    <property type="protein sequence ID" value="PSR20301.1"/>
    <property type="molecule type" value="Genomic_DNA"/>
</dbReference>
<name>A0A2T2WDI2_9FIRM</name>
<protein>
    <recommendedName>
        <fullName evidence="1">Antitoxin VbhA domain-containing protein</fullName>
    </recommendedName>
</protein>
<feature type="domain" description="Antitoxin VbhA" evidence="1">
    <location>
        <begin position="15"/>
        <end position="60"/>
    </location>
</feature>